<comment type="caution">
    <text evidence="13">The sequence shown here is derived from an EMBL/GenBank/DDBJ whole genome shotgun (WGS) entry which is preliminary data.</text>
</comment>
<proteinExistence type="inferred from homology"/>
<dbReference type="Proteomes" id="UP001232445">
    <property type="component" value="Unassembled WGS sequence"/>
</dbReference>
<dbReference type="PANTHER" id="PTHR32179:SF3">
    <property type="entry name" value="NICOTINATE-NUCLEOTIDE PYROPHOSPHORYLASE [CARBOXYLATING]"/>
    <property type="match status" value="1"/>
</dbReference>
<feature type="domain" description="Quinolinate phosphoribosyl transferase C-terminal" evidence="11">
    <location>
        <begin position="109"/>
        <end position="273"/>
    </location>
</feature>
<evidence type="ECO:0000256" key="9">
    <source>
        <dbReference type="ARBA" id="ARBA00047445"/>
    </source>
</evidence>
<accession>A0ABU0CUP6</accession>
<evidence type="ECO:0000256" key="1">
    <source>
        <dbReference type="ARBA" id="ARBA00003237"/>
    </source>
</evidence>
<keyword evidence="6 10" id="KW-0328">Glycosyltransferase</keyword>
<keyword evidence="7 10" id="KW-0808">Transferase</keyword>
<evidence type="ECO:0000313" key="14">
    <source>
        <dbReference type="Proteomes" id="UP001232445"/>
    </source>
</evidence>
<comment type="catalytic activity">
    <reaction evidence="9">
        <text>nicotinate beta-D-ribonucleotide + CO2 + diphosphate = quinolinate + 5-phospho-alpha-D-ribose 1-diphosphate + 2 H(+)</text>
        <dbReference type="Rhea" id="RHEA:12733"/>
        <dbReference type="ChEBI" id="CHEBI:15378"/>
        <dbReference type="ChEBI" id="CHEBI:16526"/>
        <dbReference type="ChEBI" id="CHEBI:29959"/>
        <dbReference type="ChEBI" id="CHEBI:33019"/>
        <dbReference type="ChEBI" id="CHEBI:57502"/>
        <dbReference type="ChEBI" id="CHEBI:58017"/>
        <dbReference type="EC" id="2.4.2.19"/>
    </reaction>
</comment>
<dbReference type="NCBIfam" id="TIGR00078">
    <property type="entry name" value="nadC"/>
    <property type="match status" value="1"/>
</dbReference>
<reference evidence="13 14" key="1">
    <citation type="submission" date="2023-07" db="EMBL/GenBank/DDBJ databases">
        <title>Genomic Encyclopedia of Type Strains, Phase IV (KMG-IV): sequencing the most valuable type-strain genomes for metagenomic binning, comparative biology and taxonomic classification.</title>
        <authorList>
            <person name="Goeker M."/>
        </authorList>
    </citation>
    <scope>NUCLEOTIDE SEQUENCE [LARGE SCALE GENOMIC DNA]</scope>
    <source>
        <strain evidence="13 14">DSM 17740</strain>
    </source>
</reference>
<evidence type="ECO:0000256" key="7">
    <source>
        <dbReference type="ARBA" id="ARBA00022679"/>
    </source>
</evidence>
<comment type="similarity">
    <text evidence="3 10">Belongs to the NadC/ModD family.</text>
</comment>
<dbReference type="EC" id="2.4.2.19" evidence="4"/>
<dbReference type="InterPro" id="IPR027277">
    <property type="entry name" value="NadC/ModD"/>
</dbReference>
<comment type="pathway">
    <text evidence="2">Cofactor biosynthesis; NAD(+) biosynthesis; nicotinate D-ribonucleotide from quinolinate: step 1/1.</text>
</comment>
<dbReference type="Gene3D" id="3.90.1170.20">
    <property type="entry name" value="Quinolinate phosphoribosyl transferase, N-terminal domain"/>
    <property type="match status" value="1"/>
</dbReference>
<keyword evidence="5" id="KW-0662">Pyridine nucleotide biosynthesis</keyword>
<dbReference type="SUPFAM" id="SSF54675">
    <property type="entry name" value="Nicotinate/Quinolinate PRTase N-terminal domain-like"/>
    <property type="match status" value="1"/>
</dbReference>
<dbReference type="InterPro" id="IPR036068">
    <property type="entry name" value="Nicotinate_pribotase-like_C"/>
</dbReference>
<dbReference type="InterPro" id="IPR022412">
    <property type="entry name" value="Quinolinate_PRibosylTrfase_N"/>
</dbReference>
<evidence type="ECO:0000256" key="4">
    <source>
        <dbReference type="ARBA" id="ARBA00011944"/>
    </source>
</evidence>
<evidence type="ECO:0000313" key="13">
    <source>
        <dbReference type="EMBL" id="MDQ0340148.1"/>
    </source>
</evidence>
<dbReference type="SUPFAM" id="SSF51690">
    <property type="entry name" value="Nicotinate/Quinolinate PRTase C-terminal domain-like"/>
    <property type="match status" value="1"/>
</dbReference>
<dbReference type="RefSeq" id="WP_307341260.1">
    <property type="nucleotide sequence ID" value="NZ_JAUSUQ010000012.1"/>
</dbReference>
<evidence type="ECO:0000256" key="2">
    <source>
        <dbReference type="ARBA" id="ARBA00004893"/>
    </source>
</evidence>
<dbReference type="Pfam" id="PF01729">
    <property type="entry name" value="QRPTase_C"/>
    <property type="match status" value="1"/>
</dbReference>
<dbReference type="InterPro" id="IPR037128">
    <property type="entry name" value="Quinolinate_PRibosylTase_N_sf"/>
</dbReference>
<protein>
    <recommendedName>
        <fullName evidence="4">nicotinate-nucleotide diphosphorylase (carboxylating)</fullName>
        <ecNumber evidence="4">2.4.2.19</ecNumber>
    </recommendedName>
    <alternativeName>
        <fullName evidence="8">Quinolinate phosphoribosyltransferase [decarboxylating]</fullName>
    </alternativeName>
</protein>
<gene>
    <name evidence="13" type="ORF">J2S00_002953</name>
</gene>
<dbReference type="EMBL" id="JAUSUQ010000012">
    <property type="protein sequence ID" value="MDQ0340148.1"/>
    <property type="molecule type" value="Genomic_DNA"/>
</dbReference>
<name>A0ABU0CUP6_9BACI</name>
<evidence type="ECO:0000259" key="11">
    <source>
        <dbReference type="Pfam" id="PF01729"/>
    </source>
</evidence>
<dbReference type="InterPro" id="IPR013785">
    <property type="entry name" value="Aldolase_TIM"/>
</dbReference>
<dbReference type="CDD" id="cd01572">
    <property type="entry name" value="QPRTase"/>
    <property type="match status" value="1"/>
</dbReference>
<feature type="domain" description="Quinolinate phosphoribosyl transferase N-terminal" evidence="12">
    <location>
        <begin position="22"/>
        <end position="107"/>
    </location>
</feature>
<evidence type="ECO:0000256" key="3">
    <source>
        <dbReference type="ARBA" id="ARBA00009400"/>
    </source>
</evidence>
<evidence type="ECO:0000256" key="6">
    <source>
        <dbReference type="ARBA" id="ARBA00022676"/>
    </source>
</evidence>
<dbReference type="InterPro" id="IPR004393">
    <property type="entry name" value="NadC"/>
</dbReference>
<dbReference type="PANTHER" id="PTHR32179">
    <property type="entry name" value="NICOTINATE-NUCLEOTIDE PYROPHOSPHORYLASE [CARBOXYLATING]"/>
    <property type="match status" value="1"/>
</dbReference>
<evidence type="ECO:0000256" key="8">
    <source>
        <dbReference type="ARBA" id="ARBA00033102"/>
    </source>
</evidence>
<dbReference type="Pfam" id="PF02749">
    <property type="entry name" value="QRPTase_N"/>
    <property type="match status" value="1"/>
</dbReference>
<organism evidence="13 14">
    <name type="scientific">Caldalkalibacillus uzonensis</name>
    <dbReference type="NCBI Taxonomy" id="353224"/>
    <lineage>
        <taxon>Bacteria</taxon>
        <taxon>Bacillati</taxon>
        <taxon>Bacillota</taxon>
        <taxon>Bacilli</taxon>
        <taxon>Bacillales</taxon>
        <taxon>Bacillaceae</taxon>
        <taxon>Caldalkalibacillus</taxon>
    </lineage>
</organism>
<evidence type="ECO:0000256" key="10">
    <source>
        <dbReference type="PIRNR" id="PIRNR006250"/>
    </source>
</evidence>
<dbReference type="PIRSF" id="PIRSF006250">
    <property type="entry name" value="NadC_ModD"/>
    <property type="match status" value="1"/>
</dbReference>
<dbReference type="InterPro" id="IPR002638">
    <property type="entry name" value="Quinolinate_PRibosylTrfase_C"/>
</dbReference>
<dbReference type="GO" id="GO:0004514">
    <property type="term" value="F:nicotinate-nucleotide diphosphorylase (carboxylating) activity"/>
    <property type="evidence" value="ECO:0007669"/>
    <property type="project" value="UniProtKB-EC"/>
</dbReference>
<evidence type="ECO:0000259" key="12">
    <source>
        <dbReference type="Pfam" id="PF02749"/>
    </source>
</evidence>
<comment type="function">
    <text evidence="1">Involved in the catabolism of quinolinic acid (QA).</text>
</comment>
<keyword evidence="14" id="KW-1185">Reference proteome</keyword>
<evidence type="ECO:0000256" key="5">
    <source>
        <dbReference type="ARBA" id="ARBA00022642"/>
    </source>
</evidence>
<sequence length="281" mass="30465">MNPLLLEEQLKQALSEDLGFGDRTTEAVVPEEQWASGVVMAKGKGVMAGLPVFERVMQLVDHRVEITPLVKEGERVEQGTSVIRIQGPTRAILTGERVALNFLQRLSGIATVTRQAVDLVKAYGTKIADTRKTTPGLRMLEKYAVTVGGGINHRLRLDDAVLIKDNHIHAAGGLSEAVHRVREKMGHTIFIEVETETLAQVKEAVALKVNGILLDNMTVPQLKEAVALIPTSIISEASGNMRLDHLEAVAQTGVQVISIGWLTHSAPSLDLSLNLDGSIKK</sequence>
<dbReference type="Gene3D" id="3.20.20.70">
    <property type="entry name" value="Aldolase class I"/>
    <property type="match status" value="1"/>
</dbReference>